<dbReference type="EMBL" id="NEDP02003345">
    <property type="protein sequence ID" value="OWF48953.1"/>
    <property type="molecule type" value="Genomic_DNA"/>
</dbReference>
<comment type="caution">
    <text evidence="1">The sequence shown here is derived from an EMBL/GenBank/DDBJ whole genome shotgun (WGS) entry which is preliminary data.</text>
</comment>
<sequence length="56" mass="6435">MMYPTPHLACEAWPFSQESSTDVQTKECFDRKNKEAFENNGCIYIDQTEAAGSEER</sequence>
<dbReference type="Proteomes" id="UP000242188">
    <property type="component" value="Unassembled WGS sequence"/>
</dbReference>
<proteinExistence type="predicted"/>
<gene>
    <name evidence="1" type="ORF">KP79_PYT12438</name>
</gene>
<accession>A0A210QJM7</accession>
<protein>
    <submittedName>
        <fullName evidence="1">Uncharacterized protein</fullName>
    </submittedName>
</protein>
<keyword evidence="2" id="KW-1185">Reference proteome</keyword>
<reference evidence="1 2" key="1">
    <citation type="journal article" date="2017" name="Nat. Ecol. Evol.">
        <title>Scallop genome provides insights into evolution of bilaterian karyotype and development.</title>
        <authorList>
            <person name="Wang S."/>
            <person name="Zhang J."/>
            <person name="Jiao W."/>
            <person name="Li J."/>
            <person name="Xun X."/>
            <person name="Sun Y."/>
            <person name="Guo X."/>
            <person name="Huan P."/>
            <person name="Dong B."/>
            <person name="Zhang L."/>
            <person name="Hu X."/>
            <person name="Sun X."/>
            <person name="Wang J."/>
            <person name="Zhao C."/>
            <person name="Wang Y."/>
            <person name="Wang D."/>
            <person name="Huang X."/>
            <person name="Wang R."/>
            <person name="Lv J."/>
            <person name="Li Y."/>
            <person name="Zhang Z."/>
            <person name="Liu B."/>
            <person name="Lu W."/>
            <person name="Hui Y."/>
            <person name="Liang J."/>
            <person name="Zhou Z."/>
            <person name="Hou R."/>
            <person name="Li X."/>
            <person name="Liu Y."/>
            <person name="Li H."/>
            <person name="Ning X."/>
            <person name="Lin Y."/>
            <person name="Zhao L."/>
            <person name="Xing Q."/>
            <person name="Dou J."/>
            <person name="Li Y."/>
            <person name="Mao J."/>
            <person name="Guo H."/>
            <person name="Dou H."/>
            <person name="Li T."/>
            <person name="Mu C."/>
            <person name="Jiang W."/>
            <person name="Fu Q."/>
            <person name="Fu X."/>
            <person name="Miao Y."/>
            <person name="Liu J."/>
            <person name="Yu Q."/>
            <person name="Li R."/>
            <person name="Liao H."/>
            <person name="Li X."/>
            <person name="Kong Y."/>
            <person name="Jiang Z."/>
            <person name="Chourrout D."/>
            <person name="Li R."/>
            <person name="Bao Z."/>
        </authorList>
    </citation>
    <scope>NUCLEOTIDE SEQUENCE [LARGE SCALE GENOMIC DNA]</scope>
    <source>
        <strain evidence="1 2">PY_sf001</strain>
    </source>
</reference>
<dbReference type="AlphaFoldDB" id="A0A210QJM7"/>
<name>A0A210QJM7_MIZYE</name>
<evidence type="ECO:0000313" key="2">
    <source>
        <dbReference type="Proteomes" id="UP000242188"/>
    </source>
</evidence>
<evidence type="ECO:0000313" key="1">
    <source>
        <dbReference type="EMBL" id="OWF48953.1"/>
    </source>
</evidence>
<organism evidence="1 2">
    <name type="scientific">Mizuhopecten yessoensis</name>
    <name type="common">Japanese scallop</name>
    <name type="synonym">Patinopecten yessoensis</name>
    <dbReference type="NCBI Taxonomy" id="6573"/>
    <lineage>
        <taxon>Eukaryota</taxon>
        <taxon>Metazoa</taxon>
        <taxon>Spiralia</taxon>
        <taxon>Lophotrochozoa</taxon>
        <taxon>Mollusca</taxon>
        <taxon>Bivalvia</taxon>
        <taxon>Autobranchia</taxon>
        <taxon>Pteriomorphia</taxon>
        <taxon>Pectinida</taxon>
        <taxon>Pectinoidea</taxon>
        <taxon>Pectinidae</taxon>
        <taxon>Mizuhopecten</taxon>
    </lineage>
</organism>